<dbReference type="InterPro" id="IPR027417">
    <property type="entry name" value="P-loop_NTPase"/>
</dbReference>
<comment type="subcellular location">
    <subcellularLocation>
        <location evidence="1">Membrane</location>
        <topology evidence="1">Multi-pass membrane protein</topology>
    </subcellularLocation>
</comment>
<feature type="transmembrane region" description="Helical" evidence="7">
    <location>
        <begin position="380"/>
        <end position="403"/>
    </location>
</feature>
<sequence length="721" mass="80525">MAEKAVTTIHKVVALIVAVCVDLSLFYASGLVVIHSVLGHFAHLWLSAALRWSAVTGLTLLFLGDLSPLLIRFIAAYSLLPAVLETGTRALYREESQCGPVADIRCWLMFAGASLGAALFWEIIIPDSDEEAGGQEQKQKQKSRVLFMRVLHLYKPDYPLLFGGVVFLSLAVICEMFIPFYTGRVIDILGSHYQQTEFLTALLFMFLYSVGSSVSAGCRGGVLLCAISSFTCRIKVKLFEALTKQEIGFFETIKTGEITSRLSKDTTLMGRTVCLNVNVLLRTFIKTMGMISLMMSLSWKLTFLVLMETPITGLIQNIYDTHYQRLSQEMQNSMARTNDAANEVVFGIRVVRSFNTEKHEAVRYDKRLIETQSLKTRRDIVGAIYLLARRLTGLGMQVFILYYGRLFIQMGQMTTGNLVSFIIYQSDLGDNIRTLTYIFGDMLNSVMAAGKVFEYIDRKPQISTDGKLKPDQLEGRISYCGLNFAYPSNPDKTVLQDFSLEVKAGQVTALVGPSGEGKSTCVSLLQRLYEPQEGEILLDDEPLKSYDHHFFHNKIAVVSQEPVLFSGSIRDNITYGLTDCSMEKIQEAACKANAHDFIKQLEKGYDTEVGESGGQLSKSERQRIGIARALVREPKIIILDEITSSLDAENENKVLQALASCPNQTLLVIAHRLKTIEKADQIVVIRGGKVEEKGTHQELMELQGSYHKLINELFDKTNSPQ</sequence>
<evidence type="ECO:0000259" key="8">
    <source>
        <dbReference type="PROSITE" id="PS50893"/>
    </source>
</evidence>
<feature type="transmembrane region" description="Helical" evidence="7">
    <location>
        <begin position="44"/>
        <end position="63"/>
    </location>
</feature>
<evidence type="ECO:0000256" key="3">
    <source>
        <dbReference type="ARBA" id="ARBA00022741"/>
    </source>
</evidence>
<dbReference type="InterPro" id="IPR036640">
    <property type="entry name" value="ABC1_TM_sf"/>
</dbReference>
<feature type="domain" description="ABC transporter" evidence="8">
    <location>
        <begin position="477"/>
        <end position="712"/>
    </location>
</feature>
<dbReference type="CDD" id="cd18590">
    <property type="entry name" value="ABC_6TM_TAP2"/>
    <property type="match status" value="1"/>
</dbReference>
<keyword evidence="5 7" id="KW-1133">Transmembrane helix</keyword>
<dbReference type="SMART" id="SM00382">
    <property type="entry name" value="AAA"/>
    <property type="match status" value="1"/>
</dbReference>
<dbReference type="SUPFAM" id="SSF90123">
    <property type="entry name" value="ABC transporter transmembrane region"/>
    <property type="match status" value="1"/>
</dbReference>
<accession>A0ABU7EAE9</accession>
<evidence type="ECO:0000256" key="7">
    <source>
        <dbReference type="SAM" id="Phobius"/>
    </source>
</evidence>
<dbReference type="PROSITE" id="PS50929">
    <property type="entry name" value="ABC_TM1F"/>
    <property type="match status" value="1"/>
</dbReference>
<dbReference type="InterPro" id="IPR039421">
    <property type="entry name" value="Type_1_exporter"/>
</dbReference>
<dbReference type="Gene3D" id="3.40.50.300">
    <property type="entry name" value="P-loop containing nucleotide triphosphate hydrolases"/>
    <property type="match status" value="1"/>
</dbReference>
<reference evidence="10 11" key="1">
    <citation type="submission" date="2021-06" db="EMBL/GenBank/DDBJ databases">
        <authorList>
            <person name="Palmer J.M."/>
        </authorList>
    </citation>
    <scope>NUCLEOTIDE SEQUENCE [LARGE SCALE GENOMIC DNA]</scope>
    <source>
        <strain evidence="10 11">CL_MEX2019</strain>
        <tissue evidence="10">Muscle</tissue>
    </source>
</reference>
<evidence type="ECO:0000256" key="5">
    <source>
        <dbReference type="ARBA" id="ARBA00022989"/>
    </source>
</evidence>
<dbReference type="InterPro" id="IPR003593">
    <property type="entry name" value="AAA+_ATPase"/>
</dbReference>
<gene>
    <name evidence="10" type="ORF">CHARACLAT_017358</name>
</gene>
<dbReference type="InterPro" id="IPR003439">
    <property type="entry name" value="ABC_transporter-like_ATP-bd"/>
</dbReference>
<feature type="transmembrane region" description="Helical" evidence="7">
    <location>
        <begin position="12"/>
        <end position="38"/>
    </location>
</feature>
<feature type="transmembrane region" description="Helical" evidence="7">
    <location>
        <begin position="158"/>
        <end position="181"/>
    </location>
</feature>
<feature type="domain" description="ABC transmembrane type-1" evidence="9">
    <location>
        <begin position="162"/>
        <end position="444"/>
    </location>
</feature>
<keyword evidence="4" id="KW-0067">ATP-binding</keyword>
<evidence type="ECO:0000259" key="9">
    <source>
        <dbReference type="PROSITE" id="PS50929"/>
    </source>
</evidence>
<feature type="transmembrane region" description="Helical" evidence="7">
    <location>
        <begin position="201"/>
        <end position="227"/>
    </location>
</feature>
<dbReference type="PROSITE" id="PS50893">
    <property type="entry name" value="ABC_TRANSPORTER_2"/>
    <property type="match status" value="1"/>
</dbReference>
<proteinExistence type="predicted"/>
<evidence type="ECO:0008006" key="12">
    <source>
        <dbReference type="Google" id="ProtNLM"/>
    </source>
</evidence>
<evidence type="ECO:0000313" key="11">
    <source>
        <dbReference type="Proteomes" id="UP001352852"/>
    </source>
</evidence>
<keyword evidence="6 7" id="KW-0472">Membrane</keyword>
<dbReference type="Pfam" id="PF00664">
    <property type="entry name" value="ABC_membrane"/>
    <property type="match status" value="1"/>
</dbReference>
<dbReference type="SUPFAM" id="SSF52540">
    <property type="entry name" value="P-loop containing nucleoside triphosphate hydrolases"/>
    <property type="match status" value="1"/>
</dbReference>
<evidence type="ECO:0000256" key="6">
    <source>
        <dbReference type="ARBA" id="ARBA00023136"/>
    </source>
</evidence>
<dbReference type="EMBL" id="JAHUTJ010050639">
    <property type="protein sequence ID" value="MED6284247.1"/>
    <property type="molecule type" value="Genomic_DNA"/>
</dbReference>
<dbReference type="InterPro" id="IPR011527">
    <property type="entry name" value="ABC1_TM_dom"/>
</dbReference>
<evidence type="ECO:0000256" key="2">
    <source>
        <dbReference type="ARBA" id="ARBA00022692"/>
    </source>
</evidence>
<dbReference type="Proteomes" id="UP001352852">
    <property type="component" value="Unassembled WGS sequence"/>
</dbReference>
<keyword evidence="2 7" id="KW-0812">Transmembrane</keyword>
<evidence type="ECO:0000256" key="1">
    <source>
        <dbReference type="ARBA" id="ARBA00004141"/>
    </source>
</evidence>
<dbReference type="Gene3D" id="1.20.1560.10">
    <property type="entry name" value="ABC transporter type 1, transmembrane domain"/>
    <property type="match status" value="1"/>
</dbReference>
<keyword evidence="11" id="KW-1185">Reference proteome</keyword>
<evidence type="ECO:0000256" key="4">
    <source>
        <dbReference type="ARBA" id="ARBA00022840"/>
    </source>
</evidence>
<keyword evidence="3" id="KW-0547">Nucleotide-binding</keyword>
<name>A0ABU7EAE9_9TELE</name>
<dbReference type="PANTHER" id="PTHR43394:SF14">
    <property type="entry name" value="TRANSPORTER 2, ATP BINDING CASSETTE SUBFAMILY B"/>
    <property type="match status" value="1"/>
</dbReference>
<comment type="caution">
    <text evidence="10">The sequence shown here is derived from an EMBL/GenBank/DDBJ whole genome shotgun (WGS) entry which is preliminary data.</text>
</comment>
<dbReference type="Pfam" id="PF00005">
    <property type="entry name" value="ABC_tran"/>
    <property type="match status" value="1"/>
</dbReference>
<dbReference type="PANTHER" id="PTHR43394">
    <property type="entry name" value="ATP-DEPENDENT PERMEASE MDL1, MITOCHONDRIAL"/>
    <property type="match status" value="1"/>
</dbReference>
<dbReference type="PIRSF" id="PIRSF002773">
    <property type="entry name" value="ABC_prm/ATPase_B"/>
    <property type="match status" value="1"/>
</dbReference>
<evidence type="ECO:0000313" key="10">
    <source>
        <dbReference type="EMBL" id="MED6284247.1"/>
    </source>
</evidence>
<organism evidence="10 11">
    <name type="scientific">Characodon lateralis</name>
    <dbReference type="NCBI Taxonomy" id="208331"/>
    <lineage>
        <taxon>Eukaryota</taxon>
        <taxon>Metazoa</taxon>
        <taxon>Chordata</taxon>
        <taxon>Craniata</taxon>
        <taxon>Vertebrata</taxon>
        <taxon>Euteleostomi</taxon>
        <taxon>Actinopterygii</taxon>
        <taxon>Neopterygii</taxon>
        <taxon>Teleostei</taxon>
        <taxon>Neoteleostei</taxon>
        <taxon>Acanthomorphata</taxon>
        <taxon>Ovalentaria</taxon>
        <taxon>Atherinomorphae</taxon>
        <taxon>Cyprinodontiformes</taxon>
        <taxon>Goodeidae</taxon>
        <taxon>Characodon</taxon>
    </lineage>
</organism>
<protein>
    <recommendedName>
        <fullName evidence="12">Transporter associated with antigen processing, subunit type a</fullName>
    </recommendedName>
</protein>